<reference evidence="5" key="1">
    <citation type="journal article" date="2019" name="Int. J. Syst. Evol. Microbiol.">
        <title>The Global Catalogue of Microorganisms (GCM) 10K type strain sequencing project: providing services to taxonomists for standard genome sequencing and annotation.</title>
        <authorList>
            <consortium name="The Broad Institute Genomics Platform"/>
            <consortium name="The Broad Institute Genome Sequencing Center for Infectious Disease"/>
            <person name="Wu L."/>
            <person name="Ma J."/>
        </authorList>
    </citation>
    <scope>NUCLEOTIDE SEQUENCE [LARGE SCALE GENOMIC DNA]</scope>
    <source>
        <strain evidence="5">CGMCC 1.16031</strain>
    </source>
</reference>
<dbReference type="Gene3D" id="2.160.10.10">
    <property type="entry name" value="Hexapeptide repeat proteins"/>
    <property type="match status" value="1"/>
</dbReference>
<name>A0ABW1XJ34_9ALTE</name>
<dbReference type="GO" id="GO:0016746">
    <property type="term" value="F:acyltransferase activity"/>
    <property type="evidence" value="ECO:0007669"/>
    <property type="project" value="UniProtKB-KW"/>
</dbReference>
<dbReference type="InterPro" id="IPR018357">
    <property type="entry name" value="Hexapep_transf_CS"/>
</dbReference>
<gene>
    <name evidence="4" type="ORF">ACFP85_03915</name>
</gene>
<evidence type="ECO:0000313" key="5">
    <source>
        <dbReference type="Proteomes" id="UP001596364"/>
    </source>
</evidence>
<keyword evidence="3 4" id="KW-0012">Acyltransferase</keyword>
<evidence type="ECO:0000256" key="2">
    <source>
        <dbReference type="ARBA" id="ARBA00022737"/>
    </source>
</evidence>
<dbReference type="SUPFAM" id="SSF51161">
    <property type="entry name" value="Trimeric LpxA-like enzymes"/>
    <property type="match status" value="1"/>
</dbReference>
<proteinExistence type="predicted"/>
<evidence type="ECO:0000256" key="1">
    <source>
        <dbReference type="ARBA" id="ARBA00022679"/>
    </source>
</evidence>
<dbReference type="PROSITE" id="PS00101">
    <property type="entry name" value="HEXAPEP_TRANSFERASES"/>
    <property type="match status" value="1"/>
</dbReference>
<evidence type="ECO:0000256" key="3">
    <source>
        <dbReference type="ARBA" id="ARBA00023315"/>
    </source>
</evidence>
<sequence length="242" mass="26144">MATETLSQRVKLWVKHDPSPVARYLLRLWHATRQLNMPVVPFLHRALYYSHCHGKDAVIFLLSKLYWTPLFRSQLAGSSAGLRLSGAGMPLISGRLKIECGDACRLSVAITFSGRSAGMHTPQLKIGNNVGIGWQSTLACGTRIELHDNVRIAQGCFLAGYPGHPLDPAKRAASLPDTDDQCGDIILERDVWLGSGVRVLPGVRIGRGSIIGTGSVVTQDIPANVLAAGSPARIIRHLESAV</sequence>
<dbReference type="RefSeq" id="WP_131257429.1">
    <property type="nucleotide sequence ID" value="NZ_JBHSUS010000001.1"/>
</dbReference>
<dbReference type="PANTHER" id="PTHR23416:SF78">
    <property type="entry name" value="LIPOPOLYSACCHARIDE BIOSYNTHESIS O-ACETYL TRANSFERASE WBBJ-RELATED"/>
    <property type="match status" value="1"/>
</dbReference>
<keyword evidence="5" id="KW-1185">Reference proteome</keyword>
<accession>A0ABW1XJ34</accession>
<evidence type="ECO:0000313" key="4">
    <source>
        <dbReference type="EMBL" id="MFC6439293.1"/>
    </source>
</evidence>
<dbReference type="Proteomes" id="UP001596364">
    <property type="component" value="Unassembled WGS sequence"/>
</dbReference>
<keyword evidence="1" id="KW-0808">Transferase</keyword>
<organism evidence="4 5">
    <name type="scientific">Pseudobowmanella zhangzhouensis</name>
    <dbReference type="NCBI Taxonomy" id="1537679"/>
    <lineage>
        <taxon>Bacteria</taxon>
        <taxon>Pseudomonadati</taxon>
        <taxon>Pseudomonadota</taxon>
        <taxon>Gammaproteobacteria</taxon>
        <taxon>Alteromonadales</taxon>
        <taxon>Alteromonadaceae</taxon>
    </lineage>
</organism>
<dbReference type="CDD" id="cd04647">
    <property type="entry name" value="LbH_MAT_like"/>
    <property type="match status" value="1"/>
</dbReference>
<dbReference type="InterPro" id="IPR001451">
    <property type="entry name" value="Hexapep"/>
</dbReference>
<dbReference type="PANTHER" id="PTHR23416">
    <property type="entry name" value="SIALIC ACID SYNTHASE-RELATED"/>
    <property type="match status" value="1"/>
</dbReference>
<comment type="caution">
    <text evidence="4">The sequence shown here is derived from an EMBL/GenBank/DDBJ whole genome shotgun (WGS) entry which is preliminary data.</text>
</comment>
<dbReference type="InterPro" id="IPR051159">
    <property type="entry name" value="Hexapeptide_acetyltransf"/>
</dbReference>
<dbReference type="EMBL" id="JBHSUS010000001">
    <property type="protein sequence ID" value="MFC6439293.1"/>
    <property type="molecule type" value="Genomic_DNA"/>
</dbReference>
<dbReference type="InterPro" id="IPR011004">
    <property type="entry name" value="Trimer_LpxA-like_sf"/>
</dbReference>
<protein>
    <submittedName>
        <fullName evidence="4">Acyltransferase</fullName>
    </submittedName>
</protein>
<dbReference type="Pfam" id="PF00132">
    <property type="entry name" value="Hexapep"/>
    <property type="match status" value="1"/>
</dbReference>
<keyword evidence="2" id="KW-0677">Repeat</keyword>